<dbReference type="Pfam" id="PF00534">
    <property type="entry name" value="Glycos_transf_1"/>
    <property type="match status" value="1"/>
</dbReference>
<dbReference type="GO" id="GO:1901135">
    <property type="term" value="P:carbohydrate derivative metabolic process"/>
    <property type="evidence" value="ECO:0007669"/>
    <property type="project" value="UniProtKB-ARBA"/>
</dbReference>
<dbReference type="Pfam" id="PF13439">
    <property type="entry name" value="Glyco_transf_4"/>
    <property type="match status" value="1"/>
</dbReference>
<dbReference type="Gene3D" id="3.40.50.2000">
    <property type="entry name" value="Glycogen Phosphorylase B"/>
    <property type="match status" value="2"/>
</dbReference>
<keyword evidence="4" id="KW-1185">Reference proteome</keyword>
<name>F2G8R2_ALTMD</name>
<organism evidence="3 4">
    <name type="scientific">Alteromonas mediterranea (strain DSM 17117 / CIP 110805 / LMG 28347 / Deep ecotype)</name>
    <dbReference type="NCBI Taxonomy" id="1774373"/>
    <lineage>
        <taxon>Bacteria</taxon>
        <taxon>Pseudomonadati</taxon>
        <taxon>Pseudomonadota</taxon>
        <taxon>Gammaproteobacteria</taxon>
        <taxon>Alteromonadales</taxon>
        <taxon>Alteromonadaceae</taxon>
        <taxon>Alteromonas/Salinimonas group</taxon>
        <taxon>Alteromonas</taxon>
    </lineage>
</organism>
<proteinExistence type="predicted"/>
<dbReference type="SUPFAM" id="SSF53756">
    <property type="entry name" value="UDP-Glycosyltransferase/glycogen phosphorylase"/>
    <property type="match status" value="1"/>
</dbReference>
<reference evidence="3 4" key="2">
    <citation type="journal article" date="2015" name="Antonie Van Leeuwenhoek">
        <title>Ecophysiological diversity of a novel member of the genus Alteromonas, and description of Alteromonas mediterranea sp. nov.</title>
        <authorList>
            <person name="Ivanova E.P."/>
            <person name="Lopez-Perez M."/>
            <person name="Zabalos M."/>
            <person name="Nguyen S.H."/>
            <person name="Webb H.K."/>
            <person name="Ryan J."/>
            <person name="Lagutin K."/>
            <person name="Vyssotski M."/>
            <person name="Crawford R.J."/>
            <person name="Rodriguez-Valera F."/>
        </authorList>
    </citation>
    <scope>NUCLEOTIDE SEQUENCE [LARGE SCALE GENOMIC DNA]</scope>
    <source>
        <strain evidence="4">DSM 17117 / CIP 110805 / LMG 28347 / Deep ecotype</strain>
    </source>
</reference>
<evidence type="ECO:0000259" key="2">
    <source>
        <dbReference type="Pfam" id="PF13439"/>
    </source>
</evidence>
<feature type="domain" description="Glycosyl transferase family 1" evidence="1">
    <location>
        <begin position="180"/>
        <end position="343"/>
    </location>
</feature>
<dbReference type="CDD" id="cd03801">
    <property type="entry name" value="GT4_PimA-like"/>
    <property type="match status" value="1"/>
</dbReference>
<evidence type="ECO:0000313" key="4">
    <source>
        <dbReference type="Proteomes" id="UP000001870"/>
    </source>
</evidence>
<dbReference type="PANTHER" id="PTHR12526">
    <property type="entry name" value="GLYCOSYLTRANSFERASE"/>
    <property type="match status" value="1"/>
</dbReference>
<reference evidence="3 4" key="1">
    <citation type="journal article" date="2008" name="ISME J.">
        <title>Comparative genomics of two ecotypes of the marine planktonic copiotroph Alteromonas macleodii suggests alternative lifestyles associated with different kinds of particulate organic matter.</title>
        <authorList>
            <person name="Ivars-Martinez E."/>
            <person name="Martin-Cuadrado A.B."/>
            <person name="D'Auria G."/>
            <person name="Mira A."/>
            <person name="Ferriera S."/>
            <person name="Johnson J."/>
            <person name="Friedman R."/>
            <person name="Rodriguez-Valera F."/>
        </authorList>
    </citation>
    <scope>NUCLEOTIDE SEQUENCE [LARGE SCALE GENOMIC DNA]</scope>
    <source>
        <strain evidence="4">DSM 17117 / CIP 110805 / LMG 28347 / Deep ecotype</strain>
    </source>
</reference>
<protein>
    <recommendedName>
        <fullName evidence="5">Glycosyl transferase family 1 domain-containing protein</fullName>
    </recommendedName>
</protein>
<dbReference type="Proteomes" id="UP000001870">
    <property type="component" value="Chromosome"/>
</dbReference>
<accession>F2G8R2</accession>
<dbReference type="InterPro" id="IPR028098">
    <property type="entry name" value="Glyco_trans_4-like_N"/>
</dbReference>
<evidence type="ECO:0008006" key="5">
    <source>
        <dbReference type="Google" id="ProtNLM"/>
    </source>
</evidence>
<gene>
    <name evidence="3" type="ordered locus">MADE_1013190</name>
</gene>
<dbReference type="AlphaFoldDB" id="F2G8R2"/>
<dbReference type="GO" id="GO:0016757">
    <property type="term" value="F:glycosyltransferase activity"/>
    <property type="evidence" value="ECO:0007669"/>
    <property type="project" value="InterPro"/>
</dbReference>
<dbReference type="KEGG" id="amc:MADE_1013190"/>
<sequence>MKIIFIANSEKMGGGNKSLISICRSLRERGDIPIVFVPAEGRLSMELTKLKIRYQIIQTRFYDKPSARIAWMFAKILLLLVKERPNLIHANDVYCYKYFSLAAKLLNIPILCHFRHFISGNIGEYLLDVPPTLCLFNSEYNLKRTLALNPTLFDESRSMVLYNFFHEKEYYPHNDESSFRELFNIKSDVFLMLVIGNINPGKGHLDLVAAARSLQLTGFFASYPNVKFVIVGEDVTNSGIATEMQEQIEKAKLAEYFIFTGFVTNTKPAFAASNAVLIPSIEEPFGRVAVEAVLARKPVVARNNSGLSEILSPLNAPVLTDDDSIESLTRAIALRVKKEAKESLLEKDAQTISLRFSEENQFNRLVNSAYLPHAR</sequence>
<dbReference type="RefSeq" id="WP_012519064.1">
    <property type="nucleotide sequence ID" value="NC_011138.3"/>
</dbReference>
<dbReference type="HOGENOM" id="CLU_737015_0_0_6"/>
<dbReference type="InterPro" id="IPR001296">
    <property type="entry name" value="Glyco_trans_1"/>
</dbReference>
<evidence type="ECO:0000313" key="3">
    <source>
        <dbReference type="EMBL" id="AEA98772.1"/>
    </source>
</evidence>
<dbReference type="EMBL" id="CP001103">
    <property type="protein sequence ID" value="AEA98772.1"/>
    <property type="molecule type" value="Genomic_DNA"/>
</dbReference>
<evidence type="ECO:0000259" key="1">
    <source>
        <dbReference type="Pfam" id="PF00534"/>
    </source>
</evidence>
<feature type="domain" description="Glycosyltransferase subfamily 4-like N-terminal" evidence="2">
    <location>
        <begin position="12"/>
        <end position="116"/>
    </location>
</feature>